<evidence type="ECO:0000313" key="6">
    <source>
        <dbReference type="EMBL" id="KAJ1997307.1"/>
    </source>
</evidence>
<dbReference type="Gene3D" id="3.40.50.300">
    <property type="entry name" value="P-loop containing nucleotide triphosphate hydrolases"/>
    <property type="match status" value="1"/>
</dbReference>
<dbReference type="Proteomes" id="UP001150907">
    <property type="component" value="Unassembled WGS sequence"/>
</dbReference>
<evidence type="ECO:0000256" key="3">
    <source>
        <dbReference type="ARBA" id="ARBA00022806"/>
    </source>
</evidence>
<dbReference type="PANTHER" id="PTHR43788">
    <property type="entry name" value="DNA2/NAM7 HELICASE FAMILY MEMBER"/>
    <property type="match status" value="1"/>
</dbReference>
<evidence type="ECO:0000256" key="2">
    <source>
        <dbReference type="ARBA" id="ARBA00022801"/>
    </source>
</evidence>
<keyword evidence="7" id="KW-1185">Reference proteome</keyword>
<evidence type="ECO:0000256" key="4">
    <source>
        <dbReference type="ARBA" id="ARBA00022840"/>
    </source>
</evidence>
<feature type="domain" description="DNA2/NAM7 helicase-like C-terminal" evidence="5">
    <location>
        <begin position="72"/>
        <end position="192"/>
    </location>
</feature>
<dbReference type="GO" id="GO:0043139">
    <property type="term" value="F:5'-3' DNA helicase activity"/>
    <property type="evidence" value="ECO:0007669"/>
    <property type="project" value="TreeGrafter"/>
</dbReference>
<name>A0A9W8B8H7_9FUNG</name>
<evidence type="ECO:0000313" key="7">
    <source>
        <dbReference type="Proteomes" id="UP001150907"/>
    </source>
</evidence>
<dbReference type="InterPro" id="IPR027417">
    <property type="entry name" value="P-loop_NTPase"/>
</dbReference>
<keyword evidence="3" id="KW-0347">Helicase</keyword>
<organism evidence="6 7">
    <name type="scientific">Coemansia thaxteri</name>
    <dbReference type="NCBI Taxonomy" id="2663907"/>
    <lineage>
        <taxon>Eukaryota</taxon>
        <taxon>Fungi</taxon>
        <taxon>Fungi incertae sedis</taxon>
        <taxon>Zoopagomycota</taxon>
        <taxon>Kickxellomycotina</taxon>
        <taxon>Kickxellomycetes</taxon>
        <taxon>Kickxellales</taxon>
        <taxon>Kickxellaceae</taxon>
        <taxon>Coemansia</taxon>
    </lineage>
</organism>
<accession>A0A9W8B8H7</accession>
<gene>
    <name evidence="6" type="ORF">H4R26_005879</name>
</gene>
<dbReference type="InterPro" id="IPR047187">
    <property type="entry name" value="SF1_C_Upf1"/>
</dbReference>
<evidence type="ECO:0000259" key="5">
    <source>
        <dbReference type="Pfam" id="PF13087"/>
    </source>
</evidence>
<comment type="caution">
    <text evidence="6">The sequence shown here is derived from an EMBL/GenBank/DDBJ whole genome shotgun (WGS) entry which is preliminary data.</text>
</comment>
<dbReference type="InterPro" id="IPR050534">
    <property type="entry name" value="Coronavir_polyprotein_1ab"/>
</dbReference>
<keyword evidence="2" id="KW-0378">Hydrolase</keyword>
<keyword evidence="4" id="KW-0067">ATP-binding</keyword>
<dbReference type="PANTHER" id="PTHR43788:SF8">
    <property type="entry name" value="DNA-BINDING PROTEIN SMUBP-2"/>
    <property type="match status" value="1"/>
</dbReference>
<evidence type="ECO:0000256" key="1">
    <source>
        <dbReference type="ARBA" id="ARBA00022741"/>
    </source>
</evidence>
<dbReference type="OrthoDB" id="6513042at2759"/>
<protein>
    <recommendedName>
        <fullName evidence="5">DNA2/NAM7 helicase-like C-terminal domain-containing protein</fullName>
    </recommendedName>
</protein>
<reference evidence="6" key="1">
    <citation type="submission" date="2022-07" db="EMBL/GenBank/DDBJ databases">
        <title>Phylogenomic reconstructions and comparative analyses of Kickxellomycotina fungi.</title>
        <authorList>
            <person name="Reynolds N.K."/>
            <person name="Stajich J.E."/>
            <person name="Barry K."/>
            <person name="Grigoriev I.V."/>
            <person name="Crous P."/>
            <person name="Smith M.E."/>
        </authorList>
    </citation>
    <scope>NUCLEOTIDE SEQUENCE</scope>
    <source>
        <strain evidence="6">IMI 214461</strain>
    </source>
</reference>
<dbReference type="Pfam" id="PF13087">
    <property type="entry name" value="AAA_12"/>
    <property type="match status" value="1"/>
</dbReference>
<dbReference type="CDD" id="cd18808">
    <property type="entry name" value="SF1_C_Upf1"/>
    <property type="match status" value="1"/>
</dbReference>
<feature type="non-terminal residue" evidence="6">
    <location>
        <position position="1"/>
    </location>
</feature>
<dbReference type="SUPFAM" id="SSF52540">
    <property type="entry name" value="P-loop containing nucleoside triphosphate hydrolases"/>
    <property type="match status" value="2"/>
</dbReference>
<dbReference type="AlphaFoldDB" id="A0A9W8B8H7"/>
<dbReference type="GO" id="GO:0005524">
    <property type="term" value="F:ATP binding"/>
    <property type="evidence" value="ECO:0007669"/>
    <property type="project" value="UniProtKB-KW"/>
</dbReference>
<sequence>ALDVALIHGLSGIGKTHTAVEIVLQLVARNNRVLVCGPSNVSVDNLVERLAAVRGLPLVRLGHPARLLPAAVAHSLNSHTKYSEQAQLVNVGEADLAVLYVDETIAAGVPAKVIALISPYGGQVRLLKMLLRAKYPDLEIGSVDGFQGREKEAAILSFVRSNKQCGIGFLRDYRRNSVAITRARRHLCIIADGKTVPAHDPFLKALFAHLRRAAVIRVPTLAD</sequence>
<proteinExistence type="predicted"/>
<dbReference type="EMBL" id="JANBQF010001405">
    <property type="protein sequence ID" value="KAJ1997307.1"/>
    <property type="molecule type" value="Genomic_DNA"/>
</dbReference>
<dbReference type="GO" id="GO:0016787">
    <property type="term" value="F:hydrolase activity"/>
    <property type="evidence" value="ECO:0007669"/>
    <property type="project" value="UniProtKB-KW"/>
</dbReference>
<keyword evidence="1" id="KW-0547">Nucleotide-binding</keyword>
<dbReference type="InterPro" id="IPR041679">
    <property type="entry name" value="DNA2/NAM7-like_C"/>
</dbReference>